<evidence type="ECO:0000259" key="2">
    <source>
        <dbReference type="Pfam" id="PF07331"/>
    </source>
</evidence>
<reference evidence="3 4" key="1">
    <citation type="submission" date="2015-04" db="EMBL/GenBank/DDBJ databases">
        <title>The draft genome sequence of Roseovarius sp.R12b.</title>
        <authorList>
            <person name="Li G."/>
            <person name="Lai Q."/>
            <person name="Shao Z."/>
            <person name="Yan P."/>
        </authorList>
    </citation>
    <scope>NUCLEOTIDE SEQUENCE [LARGE SCALE GENOMIC DNA]</scope>
    <source>
        <strain evidence="3 4">R12B</strain>
    </source>
</reference>
<dbReference type="STRING" id="1641875.XM53_15525"/>
<evidence type="ECO:0000313" key="4">
    <source>
        <dbReference type="Proteomes" id="UP000051295"/>
    </source>
</evidence>
<dbReference type="InterPro" id="IPR009936">
    <property type="entry name" value="DUF1468"/>
</dbReference>
<dbReference type="Pfam" id="PF07331">
    <property type="entry name" value="TctB"/>
    <property type="match status" value="1"/>
</dbReference>
<dbReference type="Proteomes" id="UP000051295">
    <property type="component" value="Unassembled WGS sequence"/>
</dbReference>
<dbReference type="RefSeq" id="WP_057794933.1">
    <property type="nucleotide sequence ID" value="NZ_LAXJ01000018.1"/>
</dbReference>
<gene>
    <name evidence="3" type="ORF">XM53_15525</name>
</gene>
<protein>
    <submittedName>
        <fullName evidence="3">TRAP transporter</fullName>
    </submittedName>
</protein>
<proteinExistence type="predicted"/>
<feature type="transmembrane region" description="Helical" evidence="1">
    <location>
        <begin position="124"/>
        <end position="146"/>
    </location>
</feature>
<organism evidence="3 4">
    <name type="scientific">Roseovarius atlanticus</name>
    <dbReference type="NCBI Taxonomy" id="1641875"/>
    <lineage>
        <taxon>Bacteria</taxon>
        <taxon>Pseudomonadati</taxon>
        <taxon>Pseudomonadota</taxon>
        <taxon>Alphaproteobacteria</taxon>
        <taxon>Rhodobacterales</taxon>
        <taxon>Roseobacteraceae</taxon>
        <taxon>Roseovarius</taxon>
    </lineage>
</organism>
<dbReference type="OrthoDB" id="7742032at2"/>
<sequence length="151" mass="16191">MPDQQRQPDGHIGSLVISALFVLMGIIALYDTTGYSDRDSQVFPRTVAILMIVTAGLSLITRFLHPSDSGGFGTGTWWRRVLLIVAMFAGCLAIPHIGFLASGAIAFAGGLIAAMHDRWTPITALLYAGSGAAVMIAFFALFRYVLHVPLP</sequence>
<keyword evidence="1" id="KW-1133">Transmembrane helix</keyword>
<feature type="transmembrane region" description="Helical" evidence="1">
    <location>
        <begin position="12"/>
        <end position="30"/>
    </location>
</feature>
<name>A0A0T5NRU8_9RHOB</name>
<feature type="transmembrane region" description="Helical" evidence="1">
    <location>
        <begin position="42"/>
        <end position="61"/>
    </location>
</feature>
<dbReference type="PATRIC" id="fig|1641875.4.peg.915"/>
<keyword evidence="1" id="KW-0812">Transmembrane</keyword>
<comment type="caution">
    <text evidence="3">The sequence shown here is derived from an EMBL/GenBank/DDBJ whole genome shotgun (WGS) entry which is preliminary data.</text>
</comment>
<feature type="transmembrane region" description="Helical" evidence="1">
    <location>
        <begin position="81"/>
        <end position="112"/>
    </location>
</feature>
<keyword evidence="4" id="KW-1185">Reference proteome</keyword>
<evidence type="ECO:0000256" key="1">
    <source>
        <dbReference type="SAM" id="Phobius"/>
    </source>
</evidence>
<evidence type="ECO:0000313" key="3">
    <source>
        <dbReference type="EMBL" id="KRS11675.1"/>
    </source>
</evidence>
<keyword evidence="1" id="KW-0472">Membrane</keyword>
<feature type="domain" description="DUF1468" evidence="2">
    <location>
        <begin position="16"/>
        <end position="151"/>
    </location>
</feature>
<accession>A0A0T5NRU8</accession>
<dbReference type="AlphaFoldDB" id="A0A0T5NRU8"/>
<dbReference type="EMBL" id="LAXJ01000018">
    <property type="protein sequence ID" value="KRS11675.1"/>
    <property type="molecule type" value="Genomic_DNA"/>
</dbReference>